<organism evidence="1 2">
    <name type="scientific">Orbus hercynius</name>
    <dbReference type="NCBI Taxonomy" id="593135"/>
    <lineage>
        <taxon>Bacteria</taxon>
        <taxon>Pseudomonadati</taxon>
        <taxon>Pseudomonadota</taxon>
        <taxon>Gammaproteobacteria</taxon>
        <taxon>Orbales</taxon>
        <taxon>Orbaceae</taxon>
        <taxon>Orbus</taxon>
    </lineage>
</organism>
<protein>
    <submittedName>
        <fullName evidence="1">Flp pilus assembly CpaE family ATPase</fullName>
    </submittedName>
</protein>
<proteinExistence type="predicted"/>
<dbReference type="AlphaFoldDB" id="A0A495RKH5"/>
<name>A0A495RKH5_9GAMM</name>
<keyword evidence="2" id="KW-1185">Reference proteome</keyword>
<gene>
    <name evidence="1" type="ORF">DES39_1107</name>
</gene>
<dbReference type="Proteomes" id="UP000278542">
    <property type="component" value="Unassembled WGS sequence"/>
</dbReference>
<dbReference type="SUPFAM" id="SSF52540">
    <property type="entry name" value="P-loop containing nucleoside triphosphate hydrolases"/>
    <property type="match status" value="1"/>
</dbReference>
<accession>A0A495RKH5</accession>
<dbReference type="RefSeq" id="WP_170143351.1">
    <property type="nucleotide sequence ID" value="NZ_RBWY01000001.1"/>
</dbReference>
<reference evidence="1 2" key="1">
    <citation type="submission" date="2018-10" db="EMBL/GenBank/DDBJ databases">
        <title>Genomic Encyclopedia of Type Strains, Phase IV (KMG-IV): sequencing the most valuable type-strain genomes for metagenomic binning, comparative biology and taxonomic classification.</title>
        <authorList>
            <person name="Goeker M."/>
        </authorList>
    </citation>
    <scope>NUCLEOTIDE SEQUENCE [LARGE SCALE GENOMIC DNA]</scope>
    <source>
        <strain evidence="1 2">DSM 22228</strain>
    </source>
</reference>
<dbReference type="Gene3D" id="3.40.50.300">
    <property type="entry name" value="P-loop containing nucleotide triphosphate hydrolases"/>
    <property type="match status" value="1"/>
</dbReference>
<dbReference type="EMBL" id="RBWY01000001">
    <property type="protein sequence ID" value="RKS87859.1"/>
    <property type="molecule type" value="Genomic_DNA"/>
</dbReference>
<dbReference type="InterPro" id="IPR027417">
    <property type="entry name" value="P-loop_NTPase"/>
</dbReference>
<comment type="caution">
    <text evidence="1">The sequence shown here is derived from an EMBL/GenBank/DDBJ whole genome shotgun (WGS) entry which is preliminary data.</text>
</comment>
<evidence type="ECO:0000313" key="2">
    <source>
        <dbReference type="Proteomes" id="UP000278542"/>
    </source>
</evidence>
<sequence>MQLFGHSNSKKDSHLLAEPTQEFVVGRISGFSVGIFSERNALIDEIRAILFLYNVLTIEVIPLTLPELTENAAWNKFDIIIFDIEDEDDAEKLSEMVNRCFPIQATTILVGRHDSILFCELLLKKGIHFILEHKQLDKIPTILHTRSITPPGSSKRVGSIVTFLACKGGIGTSSLAVHTIKNISKLTNYPILYIQGASTSPNADFLFEQPIPADGSFTKIDDSLQVKIEKNATAWKYDDLNSGQFNITVIDQNMGLSSSFLHLDDIIELSNMIFVVINRDPYSIRVAKKILEEAERSIAKNTELLNKRFLICLNENVPFDKKSSLQDIDIEDFLGRKVDFIRKFIPHAEKFEKAFTSAEINKISASVIGRHQNLPTKKRRRLFFSSKHKV</sequence>
<evidence type="ECO:0000313" key="1">
    <source>
        <dbReference type="EMBL" id="RKS87859.1"/>
    </source>
</evidence>